<evidence type="ECO:0000313" key="4">
    <source>
        <dbReference type="Proteomes" id="UP000054018"/>
    </source>
</evidence>
<keyword evidence="1" id="KW-0472">Membrane</keyword>
<evidence type="ECO:0000256" key="1">
    <source>
        <dbReference type="SAM" id="Phobius"/>
    </source>
</evidence>
<name>A0A0C9ZRG7_9AGAM</name>
<dbReference type="GO" id="GO:0046856">
    <property type="term" value="P:phosphatidylinositol dephosphorylation"/>
    <property type="evidence" value="ECO:0007669"/>
    <property type="project" value="TreeGrafter"/>
</dbReference>
<organism evidence="3 4">
    <name type="scientific">Pisolithus microcarpus 441</name>
    <dbReference type="NCBI Taxonomy" id="765257"/>
    <lineage>
        <taxon>Eukaryota</taxon>
        <taxon>Fungi</taxon>
        <taxon>Dikarya</taxon>
        <taxon>Basidiomycota</taxon>
        <taxon>Agaricomycotina</taxon>
        <taxon>Agaricomycetes</taxon>
        <taxon>Agaricomycetidae</taxon>
        <taxon>Boletales</taxon>
        <taxon>Sclerodermatineae</taxon>
        <taxon>Pisolithaceae</taxon>
        <taxon>Pisolithus</taxon>
    </lineage>
</organism>
<dbReference type="Proteomes" id="UP000054018">
    <property type="component" value="Unassembled WGS sequence"/>
</dbReference>
<dbReference type="HOGENOM" id="CLU_003016_7_4_1"/>
<reference evidence="4" key="2">
    <citation type="submission" date="2015-01" db="EMBL/GenBank/DDBJ databases">
        <title>Evolutionary Origins and Diversification of the Mycorrhizal Mutualists.</title>
        <authorList>
            <consortium name="DOE Joint Genome Institute"/>
            <consortium name="Mycorrhizal Genomics Consortium"/>
            <person name="Kohler A."/>
            <person name="Kuo A."/>
            <person name="Nagy L.G."/>
            <person name="Floudas D."/>
            <person name="Copeland A."/>
            <person name="Barry K.W."/>
            <person name="Cichocki N."/>
            <person name="Veneault-Fourrey C."/>
            <person name="LaButti K."/>
            <person name="Lindquist E.A."/>
            <person name="Lipzen A."/>
            <person name="Lundell T."/>
            <person name="Morin E."/>
            <person name="Murat C."/>
            <person name="Riley R."/>
            <person name="Ohm R."/>
            <person name="Sun H."/>
            <person name="Tunlid A."/>
            <person name="Henrissat B."/>
            <person name="Grigoriev I.V."/>
            <person name="Hibbett D.S."/>
            <person name="Martin F."/>
        </authorList>
    </citation>
    <scope>NUCLEOTIDE SEQUENCE [LARGE SCALE GENOMIC DNA]</scope>
    <source>
        <strain evidence="4">441</strain>
    </source>
</reference>
<evidence type="ECO:0000259" key="2">
    <source>
        <dbReference type="PROSITE" id="PS50275"/>
    </source>
</evidence>
<dbReference type="PROSITE" id="PS50275">
    <property type="entry name" value="SAC"/>
    <property type="match status" value="1"/>
</dbReference>
<dbReference type="AlphaFoldDB" id="A0A0C9ZRG7"/>
<feature type="domain" description="SAC" evidence="2">
    <location>
        <begin position="124"/>
        <end position="471"/>
    </location>
</feature>
<dbReference type="Pfam" id="PF02383">
    <property type="entry name" value="Syja_N"/>
    <property type="match status" value="1"/>
</dbReference>
<dbReference type="InterPro" id="IPR002013">
    <property type="entry name" value="SAC_dom"/>
</dbReference>
<reference evidence="3 4" key="1">
    <citation type="submission" date="2014-04" db="EMBL/GenBank/DDBJ databases">
        <authorList>
            <consortium name="DOE Joint Genome Institute"/>
            <person name="Kuo A."/>
            <person name="Kohler A."/>
            <person name="Costa M.D."/>
            <person name="Nagy L.G."/>
            <person name="Floudas D."/>
            <person name="Copeland A."/>
            <person name="Barry K.W."/>
            <person name="Cichocki N."/>
            <person name="Veneault-Fourrey C."/>
            <person name="LaButti K."/>
            <person name="Lindquist E.A."/>
            <person name="Lipzen A."/>
            <person name="Lundell T."/>
            <person name="Morin E."/>
            <person name="Murat C."/>
            <person name="Sun H."/>
            <person name="Tunlid A."/>
            <person name="Henrissat B."/>
            <person name="Grigoriev I.V."/>
            <person name="Hibbett D.S."/>
            <person name="Martin F."/>
            <person name="Nordberg H.P."/>
            <person name="Cantor M.N."/>
            <person name="Hua S.X."/>
        </authorList>
    </citation>
    <scope>NUCLEOTIDE SEQUENCE [LARGE SCALE GENOMIC DNA]</scope>
    <source>
        <strain evidence="3 4">441</strain>
    </source>
</reference>
<dbReference type="STRING" id="765257.A0A0C9ZRG7"/>
<sequence>MKSLYQRLSLFVDGKDAYTFVPIEPLGAQSLTIRRATGDIVLNPPNKAVPPTATRYEKTVYGILGMISLALSEYIVIMTGREHRARFLGHDIYRAADFDILPLNPNVSAHNPSHPVEGHLLALVRAHLSGGYFLFSYTFDLSRRLQAQWSESKSDATRPLWKQADDRFFWNKFLQSRLIDTEIAQELSPYILPIVYGTFDLRTTYIHGHRIQLCLISRRSRYRAGTRYFRRGIDHEGHVANFNETEQIVLVEESAAGRISNIENFTHKLSFVQIRGSVPVFWGEINTLRYKPDLQIMDLQDTVDAMRLHLEEQISLYGEQCLINLVNQKGHEQPVKEAYERAIAQTELPEAKYRYFDFHNECKHMRWDRINILIEKMQEDLVNSGYFHLNMLQEEPAVKIQKGVVRTNCMDNLDRTNVVQAALAKWTLNHQLKDLGVLTEGEELDDFQALSQDFREMWADHADLISRAYAGSGALKTDFTRTNRRTKMGLVEDGYKSVMRYIRNNYFDGARQDGFDLVTGAWTPRKNPITAVSLLADTRPLIIRSVPYVASFSLFMICAGLTLPRTSGKFVSFMLSHTAQHHSPDYSLLYYFTLWFMIAALSIIFIVLHGIEYVSWPRLIPPTDIIHYKGPGFRSAHHGKGFIGPWGQKFAVPRKAMAANGVVHGGRKRAPTNYMEEIEKGTKSRVD</sequence>
<feature type="transmembrane region" description="Helical" evidence="1">
    <location>
        <begin position="588"/>
        <end position="608"/>
    </location>
</feature>
<keyword evidence="4" id="KW-1185">Reference proteome</keyword>
<dbReference type="GO" id="GO:0043812">
    <property type="term" value="F:phosphatidylinositol-4-phosphate phosphatase activity"/>
    <property type="evidence" value="ECO:0007669"/>
    <property type="project" value="TreeGrafter"/>
</dbReference>
<feature type="transmembrane region" description="Helical" evidence="1">
    <location>
        <begin position="548"/>
        <end position="568"/>
    </location>
</feature>
<proteinExistence type="predicted"/>
<dbReference type="PANTHER" id="PTHR45662">
    <property type="entry name" value="PHOSPHATIDYLINOSITIDE PHOSPHATASE SAC1"/>
    <property type="match status" value="1"/>
</dbReference>
<dbReference type="EMBL" id="KN833692">
    <property type="protein sequence ID" value="KIK28664.1"/>
    <property type="molecule type" value="Genomic_DNA"/>
</dbReference>
<dbReference type="PANTHER" id="PTHR45662:SF2">
    <property type="entry name" value="PHOSPHATIDYLINOSITOL-3-PHOSPHATASE SAC1"/>
    <property type="match status" value="1"/>
</dbReference>
<dbReference type="OrthoDB" id="405996at2759"/>
<keyword evidence="1" id="KW-1133">Transmembrane helix</keyword>
<protein>
    <recommendedName>
        <fullName evidence="2">SAC domain-containing protein</fullName>
    </recommendedName>
</protein>
<evidence type="ECO:0000313" key="3">
    <source>
        <dbReference type="EMBL" id="KIK28664.1"/>
    </source>
</evidence>
<accession>A0A0C9ZRG7</accession>
<keyword evidence="1" id="KW-0812">Transmembrane</keyword>
<dbReference type="GO" id="GO:0005783">
    <property type="term" value="C:endoplasmic reticulum"/>
    <property type="evidence" value="ECO:0007669"/>
    <property type="project" value="TreeGrafter"/>
</dbReference>
<gene>
    <name evidence="3" type="ORF">PISMIDRAFT_592139</name>
</gene>